<reference evidence="2 3" key="1">
    <citation type="journal article" date="2019" name="Commun. Biol.">
        <title>The bagworm genome reveals a unique fibroin gene that provides high tensile strength.</title>
        <authorList>
            <person name="Kono N."/>
            <person name="Nakamura H."/>
            <person name="Ohtoshi R."/>
            <person name="Tomita M."/>
            <person name="Numata K."/>
            <person name="Arakawa K."/>
        </authorList>
    </citation>
    <scope>NUCLEOTIDE SEQUENCE [LARGE SCALE GENOMIC DNA]</scope>
</reference>
<comment type="caution">
    <text evidence="2">The sequence shown here is derived from an EMBL/GenBank/DDBJ whole genome shotgun (WGS) entry which is preliminary data.</text>
</comment>
<evidence type="ECO:0000313" key="2">
    <source>
        <dbReference type="EMBL" id="GBP59773.1"/>
    </source>
</evidence>
<proteinExistence type="predicted"/>
<gene>
    <name evidence="2" type="ORF">EVAR_44335_1</name>
</gene>
<name>A0A4C1X9D9_EUMVA</name>
<accession>A0A4C1X9D9</accession>
<feature type="region of interest" description="Disordered" evidence="1">
    <location>
        <begin position="1"/>
        <end position="21"/>
    </location>
</feature>
<organism evidence="2 3">
    <name type="scientific">Eumeta variegata</name>
    <name type="common">Bagworm moth</name>
    <name type="synonym">Eumeta japonica</name>
    <dbReference type="NCBI Taxonomy" id="151549"/>
    <lineage>
        <taxon>Eukaryota</taxon>
        <taxon>Metazoa</taxon>
        <taxon>Ecdysozoa</taxon>
        <taxon>Arthropoda</taxon>
        <taxon>Hexapoda</taxon>
        <taxon>Insecta</taxon>
        <taxon>Pterygota</taxon>
        <taxon>Neoptera</taxon>
        <taxon>Endopterygota</taxon>
        <taxon>Lepidoptera</taxon>
        <taxon>Glossata</taxon>
        <taxon>Ditrysia</taxon>
        <taxon>Tineoidea</taxon>
        <taxon>Psychidae</taxon>
        <taxon>Oiketicinae</taxon>
        <taxon>Eumeta</taxon>
    </lineage>
</organism>
<protein>
    <submittedName>
        <fullName evidence="2">Uncharacterized protein</fullName>
    </submittedName>
</protein>
<dbReference type="Proteomes" id="UP000299102">
    <property type="component" value="Unassembled WGS sequence"/>
</dbReference>
<keyword evidence="3" id="KW-1185">Reference proteome</keyword>
<dbReference type="EMBL" id="BGZK01000770">
    <property type="protein sequence ID" value="GBP59773.1"/>
    <property type="molecule type" value="Genomic_DNA"/>
</dbReference>
<evidence type="ECO:0000313" key="3">
    <source>
        <dbReference type="Proteomes" id="UP000299102"/>
    </source>
</evidence>
<dbReference type="AlphaFoldDB" id="A0A4C1X9D9"/>
<evidence type="ECO:0000256" key="1">
    <source>
        <dbReference type="SAM" id="MobiDB-lite"/>
    </source>
</evidence>
<sequence>MNIKTEQDLAPSQRVASSRARLPRNWTIDAPPVRWLLNKLSSRQAKIKPNAKTLFRHCRYCFPSSGIRRGDPRNRVHYPRDPRLYFVAQV</sequence>